<feature type="non-terminal residue" evidence="2">
    <location>
        <position position="63"/>
    </location>
</feature>
<gene>
    <name evidence="2" type="primary">jg4433</name>
    <name evidence="2" type="ORF">PAEG_LOCUS7654</name>
</gene>
<dbReference type="OrthoDB" id="6381204at2759"/>
<proteinExistence type="predicted"/>
<dbReference type="Proteomes" id="UP000838756">
    <property type="component" value="Unassembled WGS sequence"/>
</dbReference>
<feature type="region of interest" description="Disordered" evidence="1">
    <location>
        <begin position="1"/>
        <end position="63"/>
    </location>
</feature>
<dbReference type="AlphaFoldDB" id="A0A8S4QYC0"/>
<organism evidence="2 3">
    <name type="scientific">Pararge aegeria aegeria</name>
    <dbReference type="NCBI Taxonomy" id="348720"/>
    <lineage>
        <taxon>Eukaryota</taxon>
        <taxon>Metazoa</taxon>
        <taxon>Ecdysozoa</taxon>
        <taxon>Arthropoda</taxon>
        <taxon>Hexapoda</taxon>
        <taxon>Insecta</taxon>
        <taxon>Pterygota</taxon>
        <taxon>Neoptera</taxon>
        <taxon>Endopterygota</taxon>
        <taxon>Lepidoptera</taxon>
        <taxon>Glossata</taxon>
        <taxon>Ditrysia</taxon>
        <taxon>Papilionoidea</taxon>
        <taxon>Nymphalidae</taxon>
        <taxon>Satyrinae</taxon>
        <taxon>Satyrini</taxon>
        <taxon>Parargina</taxon>
        <taxon>Pararge</taxon>
    </lineage>
</organism>
<keyword evidence="3" id="KW-1185">Reference proteome</keyword>
<name>A0A8S4QYC0_9NEOP</name>
<accession>A0A8S4QYC0</accession>
<dbReference type="EMBL" id="CAKXAJ010022481">
    <property type="protein sequence ID" value="CAH2227120.1"/>
    <property type="molecule type" value="Genomic_DNA"/>
</dbReference>
<reference evidence="2" key="1">
    <citation type="submission" date="2022-03" db="EMBL/GenBank/DDBJ databases">
        <authorList>
            <person name="Lindestad O."/>
        </authorList>
    </citation>
    <scope>NUCLEOTIDE SEQUENCE</scope>
</reference>
<sequence length="63" mass="6627">MCKREGDDANIAVRPPRGLPAMLREDHSDGRQPTATAAALCDLPGEDPATAPDTTLGDQQKLA</sequence>
<evidence type="ECO:0000256" key="1">
    <source>
        <dbReference type="SAM" id="MobiDB-lite"/>
    </source>
</evidence>
<evidence type="ECO:0000313" key="3">
    <source>
        <dbReference type="Proteomes" id="UP000838756"/>
    </source>
</evidence>
<protein>
    <submittedName>
        <fullName evidence="2">Jg4433 protein</fullName>
    </submittedName>
</protein>
<comment type="caution">
    <text evidence="2">The sequence shown here is derived from an EMBL/GenBank/DDBJ whole genome shotgun (WGS) entry which is preliminary data.</text>
</comment>
<feature type="compositionally biased region" description="Polar residues" evidence="1">
    <location>
        <begin position="52"/>
        <end position="63"/>
    </location>
</feature>
<evidence type="ECO:0000313" key="2">
    <source>
        <dbReference type="EMBL" id="CAH2227120.1"/>
    </source>
</evidence>